<dbReference type="AlphaFoldDB" id="A0A3E0TX34"/>
<dbReference type="Proteomes" id="UP000256478">
    <property type="component" value="Unassembled WGS sequence"/>
</dbReference>
<dbReference type="OrthoDB" id="6385510at2"/>
<accession>A0A3E0TX34</accession>
<keyword evidence="1" id="KW-0472">Membrane</keyword>
<comment type="caution">
    <text evidence="2">The sequence shown here is derived from an EMBL/GenBank/DDBJ whole genome shotgun (WGS) entry which is preliminary data.</text>
</comment>
<keyword evidence="1" id="KW-0812">Transmembrane</keyword>
<proteinExistence type="predicted"/>
<keyword evidence="1" id="KW-1133">Transmembrane helix</keyword>
<evidence type="ECO:0000313" key="2">
    <source>
        <dbReference type="EMBL" id="REL29000.1"/>
    </source>
</evidence>
<dbReference type="PROSITE" id="PS00409">
    <property type="entry name" value="PROKAR_NTER_METHYL"/>
    <property type="match status" value="1"/>
</dbReference>
<dbReference type="Pfam" id="PF07963">
    <property type="entry name" value="N_methyl"/>
    <property type="match status" value="1"/>
</dbReference>
<feature type="transmembrane region" description="Helical" evidence="1">
    <location>
        <begin position="12"/>
        <end position="30"/>
    </location>
</feature>
<evidence type="ECO:0000256" key="1">
    <source>
        <dbReference type="SAM" id="Phobius"/>
    </source>
</evidence>
<dbReference type="NCBIfam" id="TIGR02532">
    <property type="entry name" value="IV_pilin_GFxxxE"/>
    <property type="match status" value="1"/>
</dbReference>
<gene>
    <name evidence="2" type="ORF">DXX93_17395</name>
</gene>
<reference evidence="2 3" key="1">
    <citation type="submission" date="2018-08" db="EMBL/GenBank/DDBJ databases">
        <title>Thalassotalea euphylliae genome.</title>
        <authorList>
            <person name="Summers S."/>
            <person name="Rice S.A."/>
            <person name="Freckelton M.L."/>
            <person name="Nedved B.T."/>
            <person name="Hadfield M.G."/>
        </authorList>
    </citation>
    <scope>NUCLEOTIDE SEQUENCE [LARGE SCALE GENOMIC DNA]</scope>
    <source>
        <strain evidence="2 3">H1</strain>
    </source>
</reference>
<organism evidence="2 3">
    <name type="scientific">Thalassotalea euphylliae</name>
    <dbReference type="NCBI Taxonomy" id="1655234"/>
    <lineage>
        <taxon>Bacteria</taxon>
        <taxon>Pseudomonadati</taxon>
        <taxon>Pseudomonadota</taxon>
        <taxon>Gammaproteobacteria</taxon>
        <taxon>Alteromonadales</taxon>
        <taxon>Colwelliaceae</taxon>
        <taxon>Thalassotalea</taxon>
    </lineage>
</organism>
<sequence>MIDANKQSGFTLLELIVTIIIIGVLAVTALPRFTGTDGFEEYSYRTQAISILRNAQLRAMNQATNTCNTILIDNKNLGIPDNGSCNGFSSNFGDRDNDFTRVTELKITSDNIQFSTVAPNNRITFDKQGVPSCGSNCTIEIRGTETLRIAIEPQGYIHAQ</sequence>
<dbReference type="SUPFAM" id="SSF54523">
    <property type="entry name" value="Pili subunits"/>
    <property type="match status" value="1"/>
</dbReference>
<dbReference type="EMBL" id="QUOU01000001">
    <property type="protein sequence ID" value="REL29000.1"/>
    <property type="molecule type" value="Genomic_DNA"/>
</dbReference>
<dbReference type="Gene3D" id="3.30.700.10">
    <property type="entry name" value="Glycoprotein, Type 4 Pilin"/>
    <property type="match status" value="1"/>
</dbReference>
<name>A0A3E0TX34_9GAMM</name>
<evidence type="ECO:0000313" key="3">
    <source>
        <dbReference type="Proteomes" id="UP000256478"/>
    </source>
</evidence>
<dbReference type="InterPro" id="IPR012902">
    <property type="entry name" value="N_methyl_site"/>
</dbReference>
<dbReference type="InterPro" id="IPR045584">
    <property type="entry name" value="Pilin-like"/>
</dbReference>
<protein>
    <submittedName>
        <fullName evidence="2">Type II secretion system protein</fullName>
    </submittedName>
</protein>